<dbReference type="Pfam" id="PF00440">
    <property type="entry name" value="TetR_N"/>
    <property type="match status" value="1"/>
</dbReference>
<reference evidence="4 5" key="1">
    <citation type="submission" date="2024-06" db="EMBL/GenBank/DDBJ databases">
        <title>Draft genome sequence of Geodermatophilus badlandi, a novel member of the Geodermatophilaceae isolated from badland sedimentary rocks in the Red desert, Wyoming, USA.</title>
        <authorList>
            <person name="Ben Tekaya S."/>
            <person name="Nouioui I."/>
            <person name="Flores G.M."/>
            <person name="Shaal M.N."/>
            <person name="Bredoire F."/>
            <person name="Basile F."/>
            <person name="Van Diepen L."/>
            <person name="Ward N.L."/>
        </authorList>
    </citation>
    <scope>NUCLEOTIDE SEQUENCE [LARGE SCALE GENOMIC DNA]</scope>
    <source>
        <strain evidence="4 5">WL48A</strain>
    </source>
</reference>
<accession>A0ABV3X8Y4</accession>
<dbReference type="EMBL" id="JBFNXQ010000002">
    <property type="protein sequence ID" value="MEX5716911.1"/>
    <property type="molecule type" value="Genomic_DNA"/>
</dbReference>
<dbReference type="InterPro" id="IPR041586">
    <property type="entry name" value="PsrA_TetR_C"/>
</dbReference>
<keyword evidence="5" id="KW-1185">Reference proteome</keyword>
<evidence type="ECO:0000313" key="4">
    <source>
        <dbReference type="EMBL" id="MEX5716911.1"/>
    </source>
</evidence>
<feature type="domain" description="HTH tetR-type" evidence="2">
    <location>
        <begin position="10"/>
        <end position="57"/>
    </location>
</feature>
<dbReference type="InterPro" id="IPR036271">
    <property type="entry name" value="Tet_transcr_reg_TetR-rel_C_sf"/>
</dbReference>
<dbReference type="SUPFAM" id="SSF48498">
    <property type="entry name" value="Tetracyclin repressor-like, C-terminal domain"/>
    <property type="match status" value="1"/>
</dbReference>
<comment type="caution">
    <text evidence="4">The sequence shown here is derived from an EMBL/GenBank/DDBJ whole genome shotgun (WGS) entry which is preliminary data.</text>
</comment>
<protein>
    <submittedName>
        <fullName evidence="4">TetR family transcriptional regulator</fullName>
    </submittedName>
</protein>
<dbReference type="InterPro" id="IPR009057">
    <property type="entry name" value="Homeodomain-like_sf"/>
</dbReference>
<keyword evidence="1" id="KW-0238">DNA-binding</keyword>
<organism evidence="4 5">
    <name type="scientific">Geodermatophilus maliterrae</name>
    <dbReference type="NCBI Taxonomy" id="3162531"/>
    <lineage>
        <taxon>Bacteria</taxon>
        <taxon>Bacillati</taxon>
        <taxon>Actinomycetota</taxon>
        <taxon>Actinomycetes</taxon>
        <taxon>Geodermatophilales</taxon>
        <taxon>Geodermatophilaceae</taxon>
        <taxon>Geodermatophilus</taxon>
    </lineage>
</organism>
<dbReference type="RefSeq" id="WP_369202261.1">
    <property type="nucleotide sequence ID" value="NZ_JBFNXQ010000002.1"/>
</dbReference>
<evidence type="ECO:0000259" key="2">
    <source>
        <dbReference type="Pfam" id="PF00440"/>
    </source>
</evidence>
<dbReference type="Proteomes" id="UP001560045">
    <property type="component" value="Unassembled WGS sequence"/>
</dbReference>
<dbReference type="PANTHER" id="PTHR30055">
    <property type="entry name" value="HTH-TYPE TRANSCRIPTIONAL REGULATOR RUTR"/>
    <property type="match status" value="1"/>
</dbReference>
<dbReference type="SUPFAM" id="SSF46689">
    <property type="entry name" value="Homeodomain-like"/>
    <property type="match status" value="1"/>
</dbReference>
<evidence type="ECO:0000313" key="5">
    <source>
        <dbReference type="Proteomes" id="UP001560045"/>
    </source>
</evidence>
<dbReference type="Gene3D" id="1.10.357.10">
    <property type="entry name" value="Tetracycline Repressor, domain 2"/>
    <property type="match status" value="1"/>
</dbReference>
<proteinExistence type="predicted"/>
<dbReference type="InterPro" id="IPR050109">
    <property type="entry name" value="HTH-type_TetR-like_transc_reg"/>
</dbReference>
<sequence length="208" mass="22114">MSQCTTPGRLLDAAEELLAVHGPAGTSVRQVLRRAGVANAAAVGYHFGDKAGLVAAVGRRVVDGVVADRERVLQDLPDAAGVEALVDGWVRPIVALRCAGRGRYAARVFTRLFDEPRERWEANGAAAVRASADRYCAALAPLLPHLGGSELAWRWQCVTATTDFYAVGALDSGEPAPRPDDVDRHVRRLVVPGSALLRADATDRRGTG</sequence>
<feature type="domain" description="PsrA tetracyclin repressor-like C-terminal" evidence="3">
    <location>
        <begin position="90"/>
        <end position="190"/>
    </location>
</feature>
<evidence type="ECO:0000259" key="3">
    <source>
        <dbReference type="Pfam" id="PF17939"/>
    </source>
</evidence>
<gene>
    <name evidence="4" type="ORF">ABQ292_00845</name>
</gene>
<dbReference type="InterPro" id="IPR001647">
    <property type="entry name" value="HTH_TetR"/>
</dbReference>
<dbReference type="PANTHER" id="PTHR30055:SF235">
    <property type="entry name" value="TRANSCRIPTIONAL REGULATORY PROTEIN"/>
    <property type="match status" value="1"/>
</dbReference>
<name>A0ABV3X8Y4_9ACTN</name>
<dbReference type="Pfam" id="PF17939">
    <property type="entry name" value="TetR_C_30"/>
    <property type="match status" value="1"/>
</dbReference>
<evidence type="ECO:0000256" key="1">
    <source>
        <dbReference type="ARBA" id="ARBA00023125"/>
    </source>
</evidence>